<evidence type="ECO:0000259" key="1">
    <source>
        <dbReference type="PROSITE" id="PS51186"/>
    </source>
</evidence>
<feature type="domain" description="N-acetyltransferase" evidence="1">
    <location>
        <begin position="74"/>
        <end position="228"/>
    </location>
</feature>
<dbReference type="EMBL" id="LHXJ01000077">
    <property type="protein sequence ID" value="KXA89483.1"/>
    <property type="molecule type" value="Genomic_DNA"/>
</dbReference>
<dbReference type="PROSITE" id="PS51186">
    <property type="entry name" value="GNAT"/>
    <property type="match status" value="1"/>
</dbReference>
<dbReference type="SUPFAM" id="SSF55729">
    <property type="entry name" value="Acyl-CoA N-acyltransferases (Nat)"/>
    <property type="match status" value="1"/>
</dbReference>
<dbReference type="Gene3D" id="3.40.630.30">
    <property type="match status" value="1"/>
</dbReference>
<name>A0A133U5M0_9EURY</name>
<accession>A0A133U5M0</accession>
<dbReference type="Pfam" id="PF00583">
    <property type="entry name" value="Acetyltransf_1"/>
    <property type="match status" value="1"/>
</dbReference>
<evidence type="ECO:0000313" key="3">
    <source>
        <dbReference type="Proteomes" id="UP000070163"/>
    </source>
</evidence>
<evidence type="ECO:0000313" key="2">
    <source>
        <dbReference type="EMBL" id="KXA89483.1"/>
    </source>
</evidence>
<protein>
    <recommendedName>
        <fullName evidence="1">N-acetyltransferase domain-containing protein</fullName>
    </recommendedName>
</protein>
<dbReference type="InterPro" id="IPR050276">
    <property type="entry name" value="MshD_Acetyltransferase"/>
</dbReference>
<gene>
    <name evidence="2" type="ORF">AKJ57_05270</name>
</gene>
<dbReference type="InterPro" id="IPR016181">
    <property type="entry name" value="Acyl_CoA_acyltransferase"/>
</dbReference>
<proteinExistence type="predicted"/>
<dbReference type="AlphaFoldDB" id="A0A133U5M0"/>
<sequence length="228" mass="26959">MEESGLRVEKSDRTTFHRFIAEFDGKTALTYKEIVKDELLLMRYDGLRVGKDFTKSDLRFINLGSMCCSIMKNISFRKAERSDLNELMRLWEEFLDYNLQSIENSKKRRWMELTEDASEKSRSHFKNQIEQDDNLVLLAEKDNEIIGYIVASLEERPPIFKKRKLGKLNELFVNQDYRNEGLGKKLVENAKDWLKDKGVNLLKVRILEANKKANKFWKSRGFKNHIKP</sequence>
<organism evidence="2 3">
    <name type="scientific">candidate division MSBL1 archaeon SCGC-AAA259A05</name>
    <dbReference type="NCBI Taxonomy" id="1698259"/>
    <lineage>
        <taxon>Archaea</taxon>
        <taxon>Methanobacteriati</taxon>
        <taxon>Methanobacteriota</taxon>
        <taxon>candidate division MSBL1</taxon>
    </lineage>
</organism>
<dbReference type="Proteomes" id="UP000070163">
    <property type="component" value="Unassembled WGS sequence"/>
</dbReference>
<comment type="caution">
    <text evidence="2">The sequence shown here is derived from an EMBL/GenBank/DDBJ whole genome shotgun (WGS) entry which is preliminary data.</text>
</comment>
<dbReference type="GO" id="GO:0016747">
    <property type="term" value="F:acyltransferase activity, transferring groups other than amino-acyl groups"/>
    <property type="evidence" value="ECO:0007669"/>
    <property type="project" value="InterPro"/>
</dbReference>
<reference evidence="2 3" key="1">
    <citation type="journal article" date="2016" name="Sci. Rep.">
        <title>Metabolic traits of an uncultured archaeal lineage -MSBL1- from brine pools of the Red Sea.</title>
        <authorList>
            <person name="Mwirichia R."/>
            <person name="Alam I."/>
            <person name="Rashid M."/>
            <person name="Vinu M."/>
            <person name="Ba-Alawi W."/>
            <person name="Anthony Kamau A."/>
            <person name="Kamanda Ngugi D."/>
            <person name="Goker M."/>
            <person name="Klenk H.P."/>
            <person name="Bajic V."/>
            <person name="Stingl U."/>
        </authorList>
    </citation>
    <scope>NUCLEOTIDE SEQUENCE [LARGE SCALE GENOMIC DNA]</scope>
    <source>
        <strain evidence="2">SCGC-AAA259A05</strain>
    </source>
</reference>
<dbReference type="PANTHER" id="PTHR43617">
    <property type="entry name" value="L-AMINO ACID N-ACETYLTRANSFERASE"/>
    <property type="match status" value="1"/>
</dbReference>
<dbReference type="InterPro" id="IPR000182">
    <property type="entry name" value="GNAT_dom"/>
</dbReference>
<keyword evidence="3" id="KW-1185">Reference proteome</keyword>
<dbReference type="CDD" id="cd04301">
    <property type="entry name" value="NAT_SF"/>
    <property type="match status" value="1"/>
</dbReference>